<evidence type="ECO:0000313" key="3">
    <source>
        <dbReference type="EMBL" id="QZO00399.1"/>
    </source>
</evidence>
<dbReference type="InterPro" id="IPR029058">
    <property type="entry name" value="AB_hydrolase_fold"/>
</dbReference>
<feature type="transmembrane region" description="Helical" evidence="2">
    <location>
        <begin position="173"/>
        <end position="193"/>
    </location>
</feature>
<dbReference type="SUPFAM" id="SSF53474">
    <property type="entry name" value="alpha/beta-Hydrolases"/>
    <property type="match status" value="1"/>
</dbReference>
<evidence type="ECO:0008006" key="5">
    <source>
        <dbReference type="Google" id="ProtNLM"/>
    </source>
</evidence>
<dbReference type="Proteomes" id="UP000825701">
    <property type="component" value="Chromosome"/>
</dbReference>
<keyword evidence="4" id="KW-1185">Reference proteome</keyword>
<evidence type="ECO:0000256" key="2">
    <source>
        <dbReference type="SAM" id="Phobius"/>
    </source>
</evidence>
<proteinExistence type="predicted"/>
<dbReference type="EMBL" id="CP081869">
    <property type="protein sequence ID" value="QZO00399.1"/>
    <property type="molecule type" value="Genomic_DNA"/>
</dbReference>
<name>A0A9E6RBS1_9HYPH</name>
<evidence type="ECO:0000313" key="4">
    <source>
        <dbReference type="Proteomes" id="UP000825701"/>
    </source>
</evidence>
<feature type="transmembrane region" description="Helical" evidence="2">
    <location>
        <begin position="139"/>
        <end position="161"/>
    </location>
</feature>
<dbReference type="Gene3D" id="3.40.50.1820">
    <property type="entry name" value="alpha/beta hydrolase"/>
    <property type="match status" value="1"/>
</dbReference>
<keyword evidence="2" id="KW-0472">Membrane</keyword>
<evidence type="ECO:0000256" key="1">
    <source>
        <dbReference type="SAM" id="MobiDB-lite"/>
    </source>
</evidence>
<sequence length="437" mass="48782">MTKPADEFGTGGPAGGQEVRRRHLVYVPGYDPRDPDLYRRLSVFELRRFAKLWGVVVDVDRDDVTRTPTPSLSWRARLTAGDARVETTYETLRWDDLVRRDFAAPLLATLVRSLRTGVEVIVTGLLWRIWRAAPWCAVAWFYPMLTVIALFALSVWGGVAIADLVAGHGAPVLGVLVGVALGLALLLGVVAALRRSGSFLVHLIDDGRSQRRYATRADRELDARVDAFAARIREIVEARAADEVLVVGHSSGSFVAIDAIARAYEASPDFARGSNFALLTVGASELLVAFHPRAGWFRERIRRLAIEPSLFWAEVVGPWDTLNFPHRDPVTELGLDVPADRPNPTFRRAFLTKMLGQHSIKSLQKGWRVFRAHFQFVMANEVRGPYDYFSLVLGPWTARSQFARTADGRLMSPKVEPAPPPLPRPDWMPPLPKDHKD</sequence>
<keyword evidence="2" id="KW-1133">Transmembrane helix</keyword>
<keyword evidence="2" id="KW-0812">Transmembrane</keyword>
<protein>
    <recommendedName>
        <fullName evidence="5">Alpha/beta hydrolase family protein</fullName>
    </recommendedName>
</protein>
<dbReference type="RefSeq" id="WP_261403596.1">
    <property type="nucleotide sequence ID" value="NZ_CP081869.1"/>
</dbReference>
<feature type="compositionally biased region" description="Pro residues" evidence="1">
    <location>
        <begin position="416"/>
        <end position="431"/>
    </location>
</feature>
<reference evidence="3" key="1">
    <citation type="submission" date="2021-08" db="EMBL/GenBank/DDBJ databases">
        <authorList>
            <person name="Zhang H."/>
            <person name="Xu M."/>
            <person name="Yu Z."/>
            <person name="Yang L."/>
            <person name="Cai Y."/>
        </authorList>
    </citation>
    <scope>NUCLEOTIDE SEQUENCE</scope>
    <source>
        <strain evidence="3">CHL1</strain>
    </source>
</reference>
<accession>A0A9E6RBS1</accession>
<dbReference type="AlphaFoldDB" id="A0A9E6RBS1"/>
<feature type="region of interest" description="Disordered" evidence="1">
    <location>
        <begin position="407"/>
        <end position="437"/>
    </location>
</feature>
<organism evidence="3 4">
    <name type="scientific">Chenggangzhangella methanolivorans</name>
    <dbReference type="NCBI Taxonomy" id="1437009"/>
    <lineage>
        <taxon>Bacteria</taxon>
        <taxon>Pseudomonadati</taxon>
        <taxon>Pseudomonadota</taxon>
        <taxon>Alphaproteobacteria</taxon>
        <taxon>Hyphomicrobiales</taxon>
        <taxon>Methylopilaceae</taxon>
        <taxon>Chenggangzhangella</taxon>
    </lineage>
</organism>
<dbReference type="KEGG" id="cmet:K6K41_01120"/>
<gene>
    <name evidence="3" type="ORF">K6K41_01120</name>
</gene>